<dbReference type="AlphaFoldDB" id="A0A6A6AMX9"/>
<name>A0A6A6AMX9_9PLEO</name>
<accession>A0A6A6AMX9</accession>
<dbReference type="GeneID" id="54410499"/>
<protein>
    <submittedName>
        <fullName evidence="6">FAD/NAD(P)-binding domain-containing protein</fullName>
    </submittedName>
</protein>
<keyword evidence="7" id="KW-1185">Reference proteome</keyword>
<evidence type="ECO:0000259" key="4">
    <source>
        <dbReference type="Pfam" id="PF01494"/>
    </source>
</evidence>
<evidence type="ECO:0000313" key="7">
    <source>
        <dbReference type="Proteomes" id="UP000799771"/>
    </source>
</evidence>
<dbReference type="PRINTS" id="PR00420">
    <property type="entry name" value="RNGMNOXGNASE"/>
</dbReference>
<dbReference type="InterPro" id="IPR053212">
    <property type="entry name" value="DHP_3-monooxygenase"/>
</dbReference>
<dbReference type="Gene3D" id="3.30.9.60">
    <property type="match status" value="1"/>
</dbReference>
<evidence type="ECO:0000256" key="1">
    <source>
        <dbReference type="ARBA" id="ARBA00022630"/>
    </source>
</evidence>
<feature type="domain" description="2,6-dihydroxypyridine 3-monooxygenase substrate binding" evidence="5">
    <location>
        <begin position="181"/>
        <end position="310"/>
    </location>
</feature>
<dbReference type="GO" id="GO:0071949">
    <property type="term" value="F:FAD binding"/>
    <property type="evidence" value="ECO:0007669"/>
    <property type="project" value="InterPro"/>
</dbReference>
<dbReference type="GO" id="GO:0016491">
    <property type="term" value="F:oxidoreductase activity"/>
    <property type="evidence" value="ECO:0007669"/>
    <property type="project" value="UniProtKB-KW"/>
</dbReference>
<evidence type="ECO:0000313" key="6">
    <source>
        <dbReference type="EMBL" id="KAF2133289.1"/>
    </source>
</evidence>
<dbReference type="RefSeq" id="XP_033527676.1">
    <property type="nucleotide sequence ID" value="XM_033670067.1"/>
</dbReference>
<dbReference type="EMBL" id="ML977499">
    <property type="protein sequence ID" value="KAF2133289.1"/>
    <property type="molecule type" value="Genomic_DNA"/>
</dbReference>
<organism evidence="6 7">
    <name type="scientific">Dothidotthia symphoricarpi CBS 119687</name>
    <dbReference type="NCBI Taxonomy" id="1392245"/>
    <lineage>
        <taxon>Eukaryota</taxon>
        <taxon>Fungi</taxon>
        <taxon>Dikarya</taxon>
        <taxon>Ascomycota</taxon>
        <taxon>Pezizomycotina</taxon>
        <taxon>Dothideomycetes</taxon>
        <taxon>Pleosporomycetidae</taxon>
        <taxon>Pleosporales</taxon>
        <taxon>Dothidotthiaceae</taxon>
        <taxon>Dothidotthia</taxon>
    </lineage>
</organism>
<dbReference type="SUPFAM" id="SSF54373">
    <property type="entry name" value="FAD-linked reductases, C-terminal domain"/>
    <property type="match status" value="1"/>
</dbReference>
<evidence type="ECO:0000256" key="3">
    <source>
        <dbReference type="ARBA" id="ARBA00023002"/>
    </source>
</evidence>
<evidence type="ECO:0000256" key="2">
    <source>
        <dbReference type="ARBA" id="ARBA00022827"/>
    </source>
</evidence>
<keyword evidence="1" id="KW-0285">Flavoprotein</keyword>
<dbReference type="Proteomes" id="UP000799771">
    <property type="component" value="Unassembled WGS sequence"/>
</dbReference>
<dbReference type="InterPro" id="IPR054707">
    <property type="entry name" value="DhpH_subs-bd"/>
</dbReference>
<dbReference type="OrthoDB" id="16820at2759"/>
<dbReference type="Pfam" id="PF01494">
    <property type="entry name" value="FAD_binding_3"/>
    <property type="match status" value="1"/>
</dbReference>
<dbReference type="SUPFAM" id="SSF51905">
    <property type="entry name" value="FAD/NAD(P)-binding domain"/>
    <property type="match status" value="1"/>
</dbReference>
<dbReference type="InterPro" id="IPR002938">
    <property type="entry name" value="FAD-bd"/>
</dbReference>
<keyword evidence="3" id="KW-0560">Oxidoreductase</keyword>
<dbReference type="Gene3D" id="3.50.50.60">
    <property type="entry name" value="FAD/NAD(P)-binding domain"/>
    <property type="match status" value="1"/>
</dbReference>
<dbReference type="InterPro" id="IPR036188">
    <property type="entry name" value="FAD/NAD-bd_sf"/>
</dbReference>
<feature type="domain" description="FAD-binding" evidence="4">
    <location>
        <begin position="5"/>
        <end position="48"/>
    </location>
</feature>
<dbReference type="PANTHER" id="PTHR47469:SF2">
    <property type="entry name" value="OS06G0597600 PROTEIN"/>
    <property type="match status" value="1"/>
</dbReference>
<gene>
    <name evidence="6" type="ORF">P153DRAFT_381727</name>
</gene>
<dbReference type="PANTHER" id="PTHR47469">
    <property type="entry name" value="MONOOXYGENASE-LIKE"/>
    <property type="match status" value="1"/>
</dbReference>
<evidence type="ECO:0000259" key="5">
    <source>
        <dbReference type="Pfam" id="PF22607"/>
    </source>
</evidence>
<keyword evidence="2" id="KW-0274">FAD</keyword>
<proteinExistence type="predicted"/>
<sequence length="405" mass="44573">MAPRMEIIIIGGSCAGLMHAVVLKSLGHNVRVLEARSSEQIKARAAGLSLGPYAQRLFTTWIPDVDLNSFAIRNPGAQYLDADGNLLSEKPTNANVTTSTWGVVTSLLRQACERRIDGHGHCSYETEKRVCKIAEEQGQMVVMCKDNDGAEEIAIADIVIAADGARSFARSQVLPEIEPIYAGYFAWRGQLPASQTPPELSGALDGKLVHHMLKGSYILVYAAPSETGNTQRSDRVLEYCWYDPCDGLSDEFDDIMTDCTGWRHYQTVPQDLLRHEVWKAHLNRRKDVLPPLWTSLLSQASQPLVTAIQDFDNAKASFFGGKLLMVGEALRQIRPHLGASCDIAAMEALTLGEMIQGEMDIAKWEKDVVDYANGKAVMSKAVGTFGMTGKWPEGYVHTYLKQPSA</sequence>
<reference evidence="6" key="1">
    <citation type="journal article" date="2020" name="Stud. Mycol.">
        <title>101 Dothideomycetes genomes: a test case for predicting lifestyles and emergence of pathogens.</title>
        <authorList>
            <person name="Haridas S."/>
            <person name="Albert R."/>
            <person name="Binder M."/>
            <person name="Bloem J."/>
            <person name="Labutti K."/>
            <person name="Salamov A."/>
            <person name="Andreopoulos B."/>
            <person name="Baker S."/>
            <person name="Barry K."/>
            <person name="Bills G."/>
            <person name="Bluhm B."/>
            <person name="Cannon C."/>
            <person name="Castanera R."/>
            <person name="Culley D."/>
            <person name="Daum C."/>
            <person name="Ezra D."/>
            <person name="Gonzalez J."/>
            <person name="Henrissat B."/>
            <person name="Kuo A."/>
            <person name="Liang C."/>
            <person name="Lipzen A."/>
            <person name="Lutzoni F."/>
            <person name="Magnuson J."/>
            <person name="Mondo S."/>
            <person name="Nolan M."/>
            <person name="Ohm R."/>
            <person name="Pangilinan J."/>
            <person name="Park H.-J."/>
            <person name="Ramirez L."/>
            <person name="Alfaro M."/>
            <person name="Sun H."/>
            <person name="Tritt A."/>
            <person name="Yoshinaga Y."/>
            <person name="Zwiers L.-H."/>
            <person name="Turgeon B."/>
            <person name="Goodwin S."/>
            <person name="Spatafora J."/>
            <person name="Crous P."/>
            <person name="Grigoriev I."/>
        </authorList>
    </citation>
    <scope>NUCLEOTIDE SEQUENCE</scope>
    <source>
        <strain evidence="6">CBS 119687</strain>
    </source>
</reference>
<dbReference type="Pfam" id="PF22607">
    <property type="entry name" value="FAD_binding-like"/>
    <property type="match status" value="1"/>
</dbReference>